<keyword evidence="11" id="KW-1185">Reference proteome</keyword>
<dbReference type="InterPro" id="IPR005829">
    <property type="entry name" value="Sugar_transporter_CS"/>
</dbReference>
<evidence type="ECO:0000259" key="9">
    <source>
        <dbReference type="PROSITE" id="PS50850"/>
    </source>
</evidence>
<name>A0A120K0N0_9SACH</name>
<evidence type="ECO:0000256" key="4">
    <source>
        <dbReference type="ARBA" id="ARBA00022692"/>
    </source>
</evidence>
<dbReference type="InterPro" id="IPR050360">
    <property type="entry name" value="MFS_Sugar_Transporters"/>
</dbReference>
<dbReference type="InterPro" id="IPR005828">
    <property type="entry name" value="MFS_sugar_transport-like"/>
</dbReference>
<dbReference type="GO" id="GO:0005886">
    <property type="term" value="C:plasma membrane"/>
    <property type="evidence" value="ECO:0007669"/>
    <property type="project" value="TreeGrafter"/>
</dbReference>
<dbReference type="AlphaFoldDB" id="A0A120K0N0"/>
<dbReference type="Gene3D" id="1.20.1250.20">
    <property type="entry name" value="MFS general substrate transporter like domains"/>
    <property type="match status" value="1"/>
</dbReference>
<evidence type="ECO:0000256" key="8">
    <source>
        <dbReference type="SAM" id="Phobius"/>
    </source>
</evidence>
<evidence type="ECO:0000256" key="6">
    <source>
        <dbReference type="ARBA" id="ARBA00023136"/>
    </source>
</evidence>
<feature type="transmembrane region" description="Helical" evidence="8">
    <location>
        <begin position="413"/>
        <end position="438"/>
    </location>
</feature>
<feature type="transmembrane region" description="Helical" evidence="8">
    <location>
        <begin position="184"/>
        <end position="203"/>
    </location>
</feature>
<feature type="transmembrane region" description="Helical" evidence="8">
    <location>
        <begin position="310"/>
        <end position="334"/>
    </location>
</feature>
<dbReference type="InterPro" id="IPR036259">
    <property type="entry name" value="MFS_trans_sf"/>
</dbReference>
<feature type="transmembrane region" description="Helical" evidence="8">
    <location>
        <begin position="481"/>
        <end position="500"/>
    </location>
</feature>
<feature type="transmembrane region" description="Helical" evidence="8">
    <location>
        <begin position="223"/>
        <end position="243"/>
    </location>
</feature>
<proteinExistence type="inferred from homology"/>
<gene>
    <name evidence="10" type="ORF">AW171_hschr213</name>
</gene>
<keyword evidence="3 7" id="KW-0813">Transport</keyword>
<comment type="subcellular location">
    <subcellularLocation>
        <location evidence="1">Membrane</location>
        <topology evidence="1">Multi-pass membrane protein</topology>
    </subcellularLocation>
</comment>
<evidence type="ECO:0000313" key="11">
    <source>
        <dbReference type="Proteomes" id="UP000243052"/>
    </source>
</evidence>
<dbReference type="RefSeq" id="XP_017985506.1">
    <property type="nucleotide sequence ID" value="XM_018130398.1"/>
</dbReference>
<dbReference type="EMBL" id="CP014242">
    <property type="protein sequence ID" value="AMD18510.1"/>
    <property type="molecule type" value="Genomic_DNA"/>
</dbReference>
<feature type="transmembrane region" description="Helical" evidence="8">
    <location>
        <begin position="349"/>
        <end position="370"/>
    </location>
</feature>
<dbReference type="PROSITE" id="PS00217">
    <property type="entry name" value="SUGAR_TRANSPORT_2"/>
    <property type="match status" value="1"/>
</dbReference>
<feature type="transmembrane region" description="Helical" evidence="8">
    <location>
        <begin position="129"/>
        <end position="146"/>
    </location>
</feature>
<evidence type="ECO:0000256" key="7">
    <source>
        <dbReference type="RuleBase" id="RU003346"/>
    </source>
</evidence>
<dbReference type="GO" id="GO:0005351">
    <property type="term" value="F:carbohydrate:proton symporter activity"/>
    <property type="evidence" value="ECO:0007669"/>
    <property type="project" value="TreeGrafter"/>
</dbReference>
<dbReference type="Proteomes" id="UP000243052">
    <property type="component" value="Chromosome ii"/>
</dbReference>
<dbReference type="NCBIfam" id="TIGR00879">
    <property type="entry name" value="SP"/>
    <property type="match status" value="1"/>
</dbReference>
<dbReference type="OrthoDB" id="2241241at2759"/>
<dbReference type="PANTHER" id="PTHR48022:SF50">
    <property type="entry name" value="HEXOSE TRANSPORTER HXT14"/>
    <property type="match status" value="1"/>
</dbReference>
<dbReference type="GeneID" id="28721762"/>
<feature type="domain" description="Major facilitator superfamily (MFS) profile" evidence="9">
    <location>
        <begin position="50"/>
        <end position="504"/>
    </location>
</feature>
<feature type="transmembrane region" description="Helical" evidence="8">
    <location>
        <begin position="48"/>
        <end position="77"/>
    </location>
</feature>
<protein>
    <submittedName>
        <fullName evidence="10">HBL392Wp</fullName>
    </submittedName>
</protein>
<evidence type="ECO:0000256" key="3">
    <source>
        <dbReference type="ARBA" id="ARBA00022448"/>
    </source>
</evidence>
<evidence type="ECO:0000256" key="1">
    <source>
        <dbReference type="ARBA" id="ARBA00004141"/>
    </source>
</evidence>
<dbReference type="Pfam" id="PF00083">
    <property type="entry name" value="Sugar_tr"/>
    <property type="match status" value="1"/>
</dbReference>
<keyword evidence="4 8" id="KW-0812">Transmembrane</keyword>
<evidence type="ECO:0000256" key="2">
    <source>
        <dbReference type="ARBA" id="ARBA00010992"/>
    </source>
</evidence>
<organism evidence="10 11">
    <name type="scientific">Eremothecium sinecaudum</name>
    <dbReference type="NCBI Taxonomy" id="45286"/>
    <lineage>
        <taxon>Eukaryota</taxon>
        <taxon>Fungi</taxon>
        <taxon>Dikarya</taxon>
        <taxon>Ascomycota</taxon>
        <taxon>Saccharomycotina</taxon>
        <taxon>Saccharomycetes</taxon>
        <taxon>Saccharomycetales</taxon>
        <taxon>Saccharomycetaceae</taxon>
        <taxon>Eremothecium</taxon>
    </lineage>
</organism>
<dbReference type="PRINTS" id="PR00171">
    <property type="entry name" value="SUGRTRNSPORT"/>
</dbReference>
<evidence type="ECO:0000313" key="10">
    <source>
        <dbReference type="EMBL" id="AMD18510.1"/>
    </source>
</evidence>
<dbReference type="SUPFAM" id="SSF103473">
    <property type="entry name" value="MFS general substrate transporter"/>
    <property type="match status" value="1"/>
</dbReference>
<dbReference type="PROSITE" id="PS00216">
    <property type="entry name" value="SUGAR_TRANSPORT_1"/>
    <property type="match status" value="1"/>
</dbReference>
<reference evidence="10 11" key="1">
    <citation type="submission" date="2016-01" db="EMBL/GenBank/DDBJ databases">
        <title>Genome sequence of the yeast Holleya sinecauda.</title>
        <authorList>
            <person name="Dietrich F.S."/>
        </authorList>
    </citation>
    <scope>NUCLEOTIDE SEQUENCE [LARGE SCALE GENOMIC DNA]</scope>
    <source>
        <strain evidence="10 11">ATCC 58844</strain>
    </source>
</reference>
<feature type="transmembrane region" description="Helical" evidence="8">
    <location>
        <begin position="450"/>
        <end position="469"/>
    </location>
</feature>
<keyword evidence="6 8" id="KW-0472">Membrane</keyword>
<accession>A0A120K0N0</accession>
<comment type="similarity">
    <text evidence="2 7">Belongs to the major facilitator superfamily. Sugar transporter (TC 2.A.1.1) family.</text>
</comment>
<keyword evidence="5 8" id="KW-1133">Transmembrane helix</keyword>
<feature type="transmembrane region" description="Helical" evidence="8">
    <location>
        <begin position="152"/>
        <end position="172"/>
    </location>
</feature>
<feature type="transmembrane region" description="Helical" evidence="8">
    <location>
        <begin position="97"/>
        <end position="117"/>
    </location>
</feature>
<feature type="transmembrane region" description="Helical" evidence="8">
    <location>
        <begin position="377"/>
        <end position="401"/>
    </location>
</feature>
<dbReference type="InterPro" id="IPR020846">
    <property type="entry name" value="MFS_dom"/>
</dbReference>
<sequence length="526" mass="57771">MVDTNNVNSDISVKDEADVDEFLRTSATKSARLDESEYRKHGSLIKPVLLCLATSFGGFIFGWDIGTIGGITNMPAFQNTFGNRFDPDTGLNRFPDMLLGLIIAVFNIGCAVGGLTLAKVGDKRGRRMGICVALGIYVIGVSIQLLHTHAWFQFFFGRIITGFSVGTSAVLVPMFVSESAPVQIRGAMVVLYQLMITFGILLGNTVNFACKRTIADSLSNNNWQIPIGLGIFWAAIVLAGISFMPESAHFLAAGGRMESARKSFAIMNSMETTDEYVINQVEKMSRPNIPVNVQDEPKGKWEFITGEPKLLLRLFVGIMVMAFQQLTGVNYFFYYGTTLFSSVGIEDSYITAIILSAVNFLSTFIGIYIVERLGRRSCLVLGSVGMFTNMAIYASIGSFALNRDGVLPNRTAGYLMIVFTCLYIICFASTSGPVTFVVISELFPTRTKAISMAICTSVNWLVNFLISLLTPTITRAIGFKYGYVFALFLFVSIFFFYALVPETKGLTIDQVDAIYAGKKIPDESDN</sequence>
<dbReference type="CDD" id="cd17356">
    <property type="entry name" value="MFS_HXT"/>
    <property type="match status" value="1"/>
</dbReference>
<evidence type="ECO:0000256" key="5">
    <source>
        <dbReference type="ARBA" id="ARBA00022989"/>
    </source>
</evidence>
<dbReference type="PROSITE" id="PS50850">
    <property type="entry name" value="MFS"/>
    <property type="match status" value="1"/>
</dbReference>
<dbReference type="PANTHER" id="PTHR48022">
    <property type="entry name" value="PLASTIDIC GLUCOSE TRANSPORTER 4"/>
    <property type="match status" value="1"/>
</dbReference>
<dbReference type="InterPro" id="IPR003663">
    <property type="entry name" value="Sugar/inositol_transpt"/>
</dbReference>